<evidence type="ECO:0000313" key="3">
    <source>
        <dbReference type="Proteomes" id="UP000198415"/>
    </source>
</evidence>
<protein>
    <submittedName>
        <fullName evidence="2">Uncharacterized protein</fullName>
    </submittedName>
</protein>
<dbReference type="Proteomes" id="UP000198415">
    <property type="component" value="Unassembled WGS sequence"/>
</dbReference>
<dbReference type="EMBL" id="FZNR01000005">
    <property type="protein sequence ID" value="SNR73900.1"/>
    <property type="molecule type" value="Genomic_DNA"/>
</dbReference>
<name>A0A238YS92_9ACTN</name>
<keyword evidence="3" id="KW-1185">Reference proteome</keyword>
<proteinExistence type="predicted"/>
<evidence type="ECO:0000313" key="2">
    <source>
        <dbReference type="EMBL" id="SNR73900.1"/>
    </source>
</evidence>
<accession>A0A238YS92</accession>
<feature type="compositionally biased region" description="Polar residues" evidence="1">
    <location>
        <begin position="78"/>
        <end position="89"/>
    </location>
</feature>
<feature type="region of interest" description="Disordered" evidence="1">
    <location>
        <begin position="78"/>
        <end position="99"/>
    </location>
</feature>
<organism evidence="2 3">
    <name type="scientific">Actinoplanes regularis</name>
    <dbReference type="NCBI Taxonomy" id="52697"/>
    <lineage>
        <taxon>Bacteria</taxon>
        <taxon>Bacillati</taxon>
        <taxon>Actinomycetota</taxon>
        <taxon>Actinomycetes</taxon>
        <taxon>Micromonosporales</taxon>
        <taxon>Micromonosporaceae</taxon>
        <taxon>Actinoplanes</taxon>
    </lineage>
</organism>
<gene>
    <name evidence="2" type="ORF">SAMN06264365_105140</name>
</gene>
<evidence type="ECO:0000256" key="1">
    <source>
        <dbReference type="SAM" id="MobiDB-lite"/>
    </source>
</evidence>
<dbReference type="AlphaFoldDB" id="A0A238YS92"/>
<sequence length="99" mass="10435">MERTHSEKRISGEGANRSVREIGVAVVESSHRGSPQCVNASPLRSSGGARCPLAEAPGRAGQATAYFRVRLSDVISDCSTGNDSPNAVPTTLAVRRRVT</sequence>
<reference evidence="2 3" key="1">
    <citation type="submission" date="2017-06" db="EMBL/GenBank/DDBJ databases">
        <authorList>
            <person name="Kim H.J."/>
            <person name="Triplett B.A."/>
        </authorList>
    </citation>
    <scope>NUCLEOTIDE SEQUENCE [LARGE SCALE GENOMIC DNA]</scope>
    <source>
        <strain evidence="2 3">DSM 43151</strain>
    </source>
</reference>